<evidence type="ECO:0000313" key="3">
    <source>
        <dbReference type="Proteomes" id="UP000765509"/>
    </source>
</evidence>
<evidence type="ECO:0000259" key="1">
    <source>
        <dbReference type="Pfam" id="PF00078"/>
    </source>
</evidence>
<dbReference type="Gene3D" id="3.10.10.10">
    <property type="entry name" value="HIV Type 1 Reverse Transcriptase, subunit A, domain 1"/>
    <property type="match status" value="1"/>
</dbReference>
<reference evidence="2" key="1">
    <citation type="submission" date="2021-03" db="EMBL/GenBank/DDBJ databases">
        <title>Draft genome sequence of rust myrtle Austropuccinia psidii MF-1, a brazilian biotype.</title>
        <authorList>
            <person name="Quecine M.C."/>
            <person name="Pachon D.M.R."/>
            <person name="Bonatelli M.L."/>
            <person name="Correr F.H."/>
            <person name="Franceschini L.M."/>
            <person name="Leite T.F."/>
            <person name="Margarido G.R.A."/>
            <person name="Almeida C.A."/>
            <person name="Ferrarezi J.A."/>
            <person name="Labate C.A."/>
        </authorList>
    </citation>
    <scope>NUCLEOTIDE SEQUENCE</scope>
    <source>
        <strain evidence="2">MF-1</strain>
    </source>
</reference>
<proteinExistence type="predicted"/>
<dbReference type="InterPro" id="IPR043502">
    <property type="entry name" value="DNA/RNA_pol_sf"/>
</dbReference>
<accession>A0A9Q3IXV9</accession>
<dbReference type="Gene3D" id="3.30.70.270">
    <property type="match status" value="1"/>
</dbReference>
<name>A0A9Q3IXV9_9BASI</name>
<dbReference type="Pfam" id="PF00078">
    <property type="entry name" value="RVT_1"/>
    <property type="match status" value="1"/>
</dbReference>
<feature type="domain" description="Reverse transcriptase" evidence="1">
    <location>
        <begin position="204"/>
        <end position="299"/>
    </location>
</feature>
<dbReference type="InterPro" id="IPR043128">
    <property type="entry name" value="Rev_trsase/Diguanyl_cyclase"/>
</dbReference>
<dbReference type="InterPro" id="IPR000477">
    <property type="entry name" value="RT_dom"/>
</dbReference>
<sequence length="303" mass="35341">MHPLGIFVASTIFPHPTGSIRLKVELVVMNNCTSQHFILGNDYLNIYGININNHKDSYFTIGENRREKFAFPPENREINVIRQVKNVHKEQCLSDKSIEAQIGPELTPEMKEELIEILFQYREAFASENQSLGAIKGHEVDIILNVERPYPQLLRRYAYPASPRAREELESLINELMKLGVLRKGGHNEEVEITTPVIITWHNDKPRMVCYFRTLNTYTIPDRYPIPRIHETLTQLSKAIFITNMDALKGFHQNILTPHARKFLRIISHCGIYEYLRMPFGIENSPSHYQRMIKTLFRHELSE</sequence>
<dbReference type="SUPFAM" id="SSF56672">
    <property type="entry name" value="DNA/RNA polymerases"/>
    <property type="match status" value="1"/>
</dbReference>
<dbReference type="AlphaFoldDB" id="A0A9Q3IXV9"/>
<gene>
    <name evidence="2" type="ORF">O181_091589</name>
</gene>
<dbReference type="PANTHER" id="PTHR37984:SF5">
    <property type="entry name" value="PROTEIN NYNRIN-LIKE"/>
    <property type="match status" value="1"/>
</dbReference>
<dbReference type="OrthoDB" id="420169at2759"/>
<dbReference type="CDD" id="cd01647">
    <property type="entry name" value="RT_LTR"/>
    <property type="match status" value="1"/>
</dbReference>
<dbReference type="Proteomes" id="UP000765509">
    <property type="component" value="Unassembled WGS sequence"/>
</dbReference>
<dbReference type="InterPro" id="IPR050951">
    <property type="entry name" value="Retrovirus_Pol_polyprotein"/>
</dbReference>
<evidence type="ECO:0000313" key="2">
    <source>
        <dbReference type="EMBL" id="MBW0551874.1"/>
    </source>
</evidence>
<organism evidence="2 3">
    <name type="scientific">Austropuccinia psidii MF-1</name>
    <dbReference type="NCBI Taxonomy" id="1389203"/>
    <lineage>
        <taxon>Eukaryota</taxon>
        <taxon>Fungi</taxon>
        <taxon>Dikarya</taxon>
        <taxon>Basidiomycota</taxon>
        <taxon>Pucciniomycotina</taxon>
        <taxon>Pucciniomycetes</taxon>
        <taxon>Pucciniales</taxon>
        <taxon>Sphaerophragmiaceae</taxon>
        <taxon>Austropuccinia</taxon>
    </lineage>
</organism>
<dbReference type="PANTHER" id="PTHR37984">
    <property type="entry name" value="PROTEIN CBG26694"/>
    <property type="match status" value="1"/>
</dbReference>
<dbReference type="EMBL" id="AVOT02057833">
    <property type="protein sequence ID" value="MBW0551874.1"/>
    <property type="molecule type" value="Genomic_DNA"/>
</dbReference>
<protein>
    <recommendedName>
        <fullName evidence="1">Reverse transcriptase domain-containing protein</fullName>
    </recommendedName>
</protein>
<keyword evidence="3" id="KW-1185">Reference proteome</keyword>
<comment type="caution">
    <text evidence="2">The sequence shown here is derived from an EMBL/GenBank/DDBJ whole genome shotgun (WGS) entry which is preliminary data.</text>
</comment>